<accession>A0AAV6HLF8</accession>
<sequence length="275" mass="29699">MEEVIHSGTCPELKDLEVKLGMKTPASLLRCMREDYTSDERPLDTDERLSMILPEELFEKMKNLKLQMEQVRSADVRIMRQLLSLHEGMEMLRWLQGDRSTLTSLTGSLTGSQSSLGEAAMVHEPGGESPSCCPNTPPEPAHRTCPSPSGSAHCSTSCEDSIEISNQACSTVSSPSDLTASLHEGGPVDLKGLAAVLQRPNKIDCSKDLFVGAVSSDGSGLAQSGVMKGEVIDSSEGGILSIQEEPELSLGQSEALLGYDTHWCWVESKDDVTFL</sequence>
<dbReference type="InterPro" id="IPR037443">
    <property type="entry name" value="LURAP1"/>
</dbReference>
<dbReference type="PANTHER" id="PTHR33767">
    <property type="entry name" value="LEUCINE RICH ADAPTOR PROTEIN 1-LIKE"/>
    <property type="match status" value="1"/>
</dbReference>
<reference evidence="1 2" key="1">
    <citation type="submission" date="2020-10" db="EMBL/GenBank/DDBJ databases">
        <title>Chromosome-scale genome assembly of the Allis shad, Alosa alosa.</title>
        <authorList>
            <person name="Margot Z."/>
            <person name="Christophe K."/>
            <person name="Cabau C."/>
            <person name="Louis A."/>
            <person name="Berthelot C."/>
            <person name="Parey E."/>
            <person name="Roest Crollius H."/>
            <person name="Montfort J."/>
            <person name="Robinson-Rechavi M."/>
            <person name="Bucao C."/>
            <person name="Bouchez O."/>
            <person name="Gislard M."/>
            <person name="Lluch J."/>
            <person name="Milhes M."/>
            <person name="Lampietro C."/>
            <person name="Lopez Roques C."/>
            <person name="Donnadieu C."/>
            <person name="Braasch I."/>
            <person name="Desvignes T."/>
            <person name="Postlethwait J."/>
            <person name="Bobe J."/>
            <person name="Guiguen Y."/>
        </authorList>
    </citation>
    <scope>NUCLEOTIDE SEQUENCE [LARGE SCALE GENOMIC DNA]</scope>
    <source>
        <strain evidence="1">M-15738</strain>
        <tissue evidence="1">Blood</tissue>
    </source>
</reference>
<dbReference type="Proteomes" id="UP000823561">
    <property type="component" value="Chromosome 1"/>
</dbReference>
<dbReference type="GO" id="GO:0043123">
    <property type="term" value="P:positive regulation of canonical NF-kappaB signal transduction"/>
    <property type="evidence" value="ECO:0007669"/>
    <property type="project" value="InterPro"/>
</dbReference>
<dbReference type="AlphaFoldDB" id="A0AAV6HLF8"/>
<comment type="caution">
    <text evidence="1">The sequence shown here is derived from an EMBL/GenBank/DDBJ whole genome shotgun (WGS) entry which is preliminary data.</text>
</comment>
<dbReference type="Pfam" id="PF14854">
    <property type="entry name" value="LURAP"/>
    <property type="match status" value="1"/>
</dbReference>
<dbReference type="GO" id="GO:0001819">
    <property type="term" value="P:positive regulation of cytokine production"/>
    <property type="evidence" value="ECO:0007669"/>
    <property type="project" value="TreeGrafter"/>
</dbReference>
<keyword evidence="2" id="KW-1185">Reference proteome</keyword>
<dbReference type="EMBL" id="JADWDJ010000001">
    <property type="protein sequence ID" value="KAG5286752.1"/>
    <property type="molecule type" value="Genomic_DNA"/>
</dbReference>
<evidence type="ECO:0000313" key="1">
    <source>
        <dbReference type="EMBL" id="KAG5286752.1"/>
    </source>
</evidence>
<proteinExistence type="predicted"/>
<protein>
    <submittedName>
        <fullName evidence="1">Uncharacterized protein</fullName>
    </submittedName>
</protein>
<dbReference type="PANTHER" id="PTHR33767:SF2">
    <property type="entry name" value="LEUCINE RICH ADAPTOR PROTEIN 1"/>
    <property type="match status" value="1"/>
</dbReference>
<evidence type="ECO:0000313" key="2">
    <source>
        <dbReference type="Proteomes" id="UP000823561"/>
    </source>
</evidence>
<gene>
    <name evidence="1" type="ORF">AALO_G00018380</name>
</gene>
<dbReference type="InterPro" id="IPR039499">
    <property type="entry name" value="LURA1/LRA25"/>
</dbReference>
<organism evidence="1 2">
    <name type="scientific">Alosa alosa</name>
    <name type="common">allis shad</name>
    <dbReference type="NCBI Taxonomy" id="278164"/>
    <lineage>
        <taxon>Eukaryota</taxon>
        <taxon>Metazoa</taxon>
        <taxon>Chordata</taxon>
        <taxon>Craniata</taxon>
        <taxon>Vertebrata</taxon>
        <taxon>Euteleostomi</taxon>
        <taxon>Actinopterygii</taxon>
        <taxon>Neopterygii</taxon>
        <taxon>Teleostei</taxon>
        <taxon>Clupei</taxon>
        <taxon>Clupeiformes</taxon>
        <taxon>Clupeoidei</taxon>
        <taxon>Clupeidae</taxon>
        <taxon>Alosa</taxon>
    </lineage>
</organism>
<name>A0AAV6HLF8_9TELE</name>